<dbReference type="PANTHER" id="PTHR12763:SF28">
    <property type="entry name" value="GEO10507P1-RELATED"/>
    <property type="match status" value="1"/>
</dbReference>
<evidence type="ECO:0000256" key="1">
    <source>
        <dbReference type="ARBA" id="ARBA00004167"/>
    </source>
</evidence>
<dbReference type="CDD" id="cd06257">
    <property type="entry name" value="DnaJ"/>
    <property type="match status" value="1"/>
</dbReference>
<organism evidence="9 10">
    <name type="scientific">Amphritea japonica ATCC BAA-1530</name>
    <dbReference type="NCBI Taxonomy" id="1278309"/>
    <lineage>
        <taxon>Bacteria</taxon>
        <taxon>Pseudomonadati</taxon>
        <taxon>Pseudomonadota</taxon>
        <taxon>Gammaproteobacteria</taxon>
        <taxon>Oceanospirillales</taxon>
        <taxon>Oceanospirillaceae</taxon>
        <taxon>Amphritea</taxon>
    </lineage>
</organism>
<evidence type="ECO:0000259" key="8">
    <source>
        <dbReference type="PROSITE" id="PS50076"/>
    </source>
</evidence>
<sequence>MNPIALILLCLLLLSWFLWLKTKPAAQQRKANLMLLLGVLFAAIFYLTVTGKLHWVGALVAMLLPFARRLLPLLPFAGKLFRHYQANKQSNGNQSEVNSRILKMNLDHDSGSLDGDVLEGPLQGRQLGSLSETEFLELLNFCRQKDPQSARLLETYLDKRFGDSWRMDDKTGPESELSDRDKAFQILGLEADATKDEIIEAHRRLMQKLHPDRGGSDYLAAEINQAKDLLLKD</sequence>
<evidence type="ECO:0000256" key="5">
    <source>
        <dbReference type="ARBA" id="ARBA00023186"/>
    </source>
</evidence>
<keyword evidence="3 7" id="KW-1133">Transmembrane helix</keyword>
<accession>A0A7R6SSS1</accession>
<dbReference type="GO" id="GO:0016020">
    <property type="term" value="C:membrane"/>
    <property type="evidence" value="ECO:0007669"/>
    <property type="project" value="UniProtKB-SubCell"/>
</dbReference>
<keyword evidence="4 7" id="KW-0472">Membrane</keyword>
<feature type="domain" description="J" evidence="8">
    <location>
        <begin position="182"/>
        <end position="233"/>
    </location>
</feature>
<name>A0A7R6SSS1_9GAMM</name>
<evidence type="ECO:0000256" key="4">
    <source>
        <dbReference type="ARBA" id="ARBA00023136"/>
    </source>
</evidence>
<reference evidence="9 10" key="1">
    <citation type="journal article" date="2008" name="Int. J. Syst. Evol. Microbiol.">
        <title>Amphritea japonica sp. nov. and Amphritea balenae sp. nov., isolated from the sediment adjacent to sperm whale carcasses off Kagoshima, Japan.</title>
        <authorList>
            <person name="Miyazaki M."/>
            <person name="Nogi Y."/>
            <person name="Fujiwara Y."/>
            <person name="Kawato M."/>
            <person name="Nagahama T."/>
            <person name="Kubokawa K."/>
            <person name="Horikoshi K."/>
        </authorList>
    </citation>
    <scope>NUCLEOTIDE SEQUENCE [LARGE SCALE GENOMIC DNA]</scope>
    <source>
        <strain evidence="9 10">ATCC BAA-1530</strain>
    </source>
</reference>
<dbReference type="RefSeq" id="WP_019620575.1">
    <property type="nucleotide sequence ID" value="NZ_AP014545.1"/>
</dbReference>
<comment type="subcellular location">
    <subcellularLocation>
        <location evidence="1">Membrane</location>
        <topology evidence="1">Single-pass membrane protein</topology>
    </subcellularLocation>
</comment>
<evidence type="ECO:0000256" key="2">
    <source>
        <dbReference type="ARBA" id="ARBA00022692"/>
    </source>
</evidence>
<protein>
    <submittedName>
        <fullName evidence="9">Molecular chaperone DnaJ</fullName>
    </submittedName>
</protein>
<dbReference type="KEGG" id="ajp:AMJAP_2048"/>
<dbReference type="Gene3D" id="1.10.287.110">
    <property type="entry name" value="DnaJ domain"/>
    <property type="match status" value="1"/>
</dbReference>
<dbReference type="PANTHER" id="PTHR12763">
    <property type="match status" value="1"/>
</dbReference>
<proteinExistence type="inferred from homology"/>
<keyword evidence="5" id="KW-0143">Chaperone</keyword>
<evidence type="ECO:0000256" key="7">
    <source>
        <dbReference type="SAM" id="Phobius"/>
    </source>
</evidence>
<dbReference type="SUPFAM" id="SSF46565">
    <property type="entry name" value="Chaperone J-domain"/>
    <property type="match status" value="1"/>
</dbReference>
<dbReference type="SMART" id="SM00271">
    <property type="entry name" value="DnaJ"/>
    <property type="match status" value="1"/>
</dbReference>
<dbReference type="InterPro" id="IPR001623">
    <property type="entry name" value="DnaJ_domain"/>
</dbReference>
<feature type="transmembrane region" description="Helical" evidence="7">
    <location>
        <begin position="35"/>
        <end position="64"/>
    </location>
</feature>
<evidence type="ECO:0000313" key="9">
    <source>
        <dbReference type="EMBL" id="BBB26639.1"/>
    </source>
</evidence>
<evidence type="ECO:0000256" key="3">
    <source>
        <dbReference type="ARBA" id="ARBA00022989"/>
    </source>
</evidence>
<dbReference type="AlphaFoldDB" id="A0A7R6SSS1"/>
<keyword evidence="2 7" id="KW-0812">Transmembrane</keyword>
<dbReference type="InterPro" id="IPR036869">
    <property type="entry name" value="J_dom_sf"/>
</dbReference>
<evidence type="ECO:0000313" key="10">
    <source>
        <dbReference type="Proteomes" id="UP000595663"/>
    </source>
</evidence>
<dbReference type="Pfam" id="PF00226">
    <property type="entry name" value="DnaJ"/>
    <property type="match status" value="1"/>
</dbReference>
<dbReference type="Proteomes" id="UP000595663">
    <property type="component" value="Chromosome"/>
</dbReference>
<evidence type="ECO:0000256" key="6">
    <source>
        <dbReference type="ARBA" id="ARBA00038105"/>
    </source>
</evidence>
<dbReference type="PROSITE" id="PS50076">
    <property type="entry name" value="DNAJ_2"/>
    <property type="match status" value="1"/>
</dbReference>
<dbReference type="EMBL" id="AP014545">
    <property type="protein sequence ID" value="BBB26639.1"/>
    <property type="molecule type" value="Genomic_DNA"/>
</dbReference>
<gene>
    <name evidence="9" type="ORF">AMJAP_2048</name>
</gene>
<comment type="similarity">
    <text evidence="6">Belongs to the TIM14 family.</text>
</comment>
<keyword evidence="10" id="KW-1185">Reference proteome</keyword>